<evidence type="ECO:0000259" key="8">
    <source>
        <dbReference type="Pfam" id="PF02108"/>
    </source>
</evidence>
<reference evidence="9" key="2">
    <citation type="journal article" date="2022" name="Syst. Appl. Microbiol.">
        <title>Physiological and genomic characterisation of Luteimonas fraxinea sp. nov., a bacterial species associated with trees tolerant to ash dieback.</title>
        <authorList>
            <person name="Ulrich K."/>
            <person name="Becker R."/>
            <person name="Behrendt U."/>
            <person name="Kube M."/>
            <person name="Schneck V."/>
            <person name="Ulrich A."/>
        </authorList>
    </citation>
    <scope>NUCLEOTIDE SEQUENCE</scope>
    <source>
        <strain evidence="9">A1P009</strain>
    </source>
</reference>
<protein>
    <recommendedName>
        <fullName evidence="3">Flagellar assembly protein FliH</fullName>
    </recommendedName>
</protein>
<organism evidence="9 10">
    <name type="scientific">Luteimonas fraxinea</name>
    <dbReference type="NCBI Taxonomy" id="2901869"/>
    <lineage>
        <taxon>Bacteria</taxon>
        <taxon>Pseudomonadati</taxon>
        <taxon>Pseudomonadota</taxon>
        <taxon>Gammaproteobacteria</taxon>
        <taxon>Lysobacterales</taxon>
        <taxon>Lysobacteraceae</taxon>
        <taxon>Luteimonas</taxon>
    </lineage>
</organism>
<evidence type="ECO:0000256" key="3">
    <source>
        <dbReference type="ARBA" id="ARBA00016507"/>
    </source>
</evidence>
<proteinExistence type="inferred from homology"/>
<dbReference type="EMBL" id="JAJQKU010000001">
    <property type="protein sequence ID" value="MCD9095562.1"/>
    <property type="molecule type" value="Genomic_DNA"/>
</dbReference>
<dbReference type="Pfam" id="PF02108">
    <property type="entry name" value="FliH"/>
    <property type="match status" value="1"/>
</dbReference>
<keyword evidence="4" id="KW-0813">Transport</keyword>
<keyword evidence="10" id="KW-1185">Reference proteome</keyword>
<accession>A0ABS8U7A5</accession>
<sequence>MDNAERWIAPGFGEAPRAVPRAADVPRPPTAAEIEALRDAAQQDGHAAGYAAGLAAGEAEIQRRIAQLQGVLDGFTRPLARLDGEVTDALSDLAVRIAGALVGRAYAADPTLLADLVREALDAVGSATREIELRLQPDDFNVLAPHLSGLAGVRVTPDPSLGRGELRLHSEGVRIDGTVAARMQAVLDTLQADEGDAP</sequence>
<dbReference type="RefSeq" id="WP_232134098.1">
    <property type="nucleotide sequence ID" value="NZ_CP089507.1"/>
</dbReference>
<evidence type="ECO:0000256" key="1">
    <source>
        <dbReference type="ARBA" id="ARBA00003041"/>
    </source>
</evidence>
<dbReference type="InterPro" id="IPR018035">
    <property type="entry name" value="Flagellar_FliH/T3SS_HrpE"/>
</dbReference>
<keyword evidence="9" id="KW-0966">Cell projection</keyword>
<evidence type="ECO:0000256" key="2">
    <source>
        <dbReference type="ARBA" id="ARBA00006602"/>
    </source>
</evidence>
<gene>
    <name evidence="9" type="ORF">LTT95_01210</name>
</gene>
<evidence type="ECO:0000313" key="9">
    <source>
        <dbReference type="EMBL" id="MCD9095562.1"/>
    </source>
</evidence>
<evidence type="ECO:0000256" key="4">
    <source>
        <dbReference type="ARBA" id="ARBA00022448"/>
    </source>
</evidence>
<evidence type="ECO:0000256" key="5">
    <source>
        <dbReference type="ARBA" id="ARBA00022795"/>
    </source>
</evidence>
<keyword evidence="9" id="KW-0969">Cilium</keyword>
<comment type="caution">
    <text evidence="9">The sequence shown here is derived from an EMBL/GenBank/DDBJ whole genome shotgun (WGS) entry which is preliminary data.</text>
</comment>
<keyword evidence="7" id="KW-1006">Bacterial flagellum protein export</keyword>
<evidence type="ECO:0000256" key="7">
    <source>
        <dbReference type="ARBA" id="ARBA00023225"/>
    </source>
</evidence>
<evidence type="ECO:0000313" key="10">
    <source>
        <dbReference type="Proteomes" id="UP001430360"/>
    </source>
</evidence>
<reference evidence="9" key="1">
    <citation type="submission" date="2021-12" db="EMBL/GenBank/DDBJ databases">
        <authorList>
            <person name="Ulrich A."/>
        </authorList>
    </citation>
    <scope>NUCLEOTIDE SEQUENCE</scope>
    <source>
        <strain evidence="9">A1P009</strain>
    </source>
</reference>
<keyword evidence="5" id="KW-1005">Bacterial flagellum biogenesis</keyword>
<comment type="function">
    <text evidence="1">Needed for flagellar regrowth and assembly.</text>
</comment>
<evidence type="ECO:0000256" key="6">
    <source>
        <dbReference type="ARBA" id="ARBA00022927"/>
    </source>
</evidence>
<dbReference type="Proteomes" id="UP001430360">
    <property type="component" value="Unassembled WGS sequence"/>
</dbReference>
<dbReference type="InterPro" id="IPR051472">
    <property type="entry name" value="T3SS_Stator/FliH"/>
</dbReference>
<keyword evidence="9" id="KW-0282">Flagellum</keyword>
<comment type="similarity">
    <text evidence="2">Belongs to the FliH family.</text>
</comment>
<dbReference type="PANTHER" id="PTHR34982:SF1">
    <property type="entry name" value="FLAGELLAR ASSEMBLY PROTEIN FLIH"/>
    <property type="match status" value="1"/>
</dbReference>
<keyword evidence="6" id="KW-0653">Protein transport</keyword>
<feature type="domain" description="Flagellar assembly protein FliH/Type III secretion system HrpE" evidence="8">
    <location>
        <begin position="64"/>
        <end position="185"/>
    </location>
</feature>
<name>A0ABS8U7A5_9GAMM</name>
<dbReference type="PANTHER" id="PTHR34982">
    <property type="entry name" value="YOP PROTEINS TRANSLOCATION PROTEIN L"/>
    <property type="match status" value="1"/>
</dbReference>